<evidence type="ECO:0000256" key="1">
    <source>
        <dbReference type="SAM" id="MobiDB-lite"/>
    </source>
</evidence>
<dbReference type="AlphaFoldDB" id="A0A538SH77"/>
<accession>A0A538SH77</accession>
<dbReference type="Gene3D" id="2.60.450.10">
    <property type="entry name" value="Lipopolysaccharide (LPS) transport protein A like domain"/>
    <property type="match status" value="2"/>
</dbReference>
<feature type="region of interest" description="Disordered" evidence="1">
    <location>
        <begin position="1"/>
        <end position="32"/>
    </location>
</feature>
<feature type="compositionally biased region" description="Basic and acidic residues" evidence="1">
    <location>
        <begin position="15"/>
        <end position="30"/>
    </location>
</feature>
<proteinExistence type="predicted"/>
<dbReference type="Pfam" id="PF19838">
    <property type="entry name" value="LptD_2"/>
    <property type="match status" value="2"/>
</dbReference>
<dbReference type="PANTHER" id="PTHR30189:SF1">
    <property type="entry name" value="LPS-ASSEMBLY PROTEIN LPTD"/>
    <property type="match status" value="1"/>
</dbReference>
<dbReference type="Proteomes" id="UP000317716">
    <property type="component" value="Unassembled WGS sequence"/>
</dbReference>
<evidence type="ECO:0000313" key="3">
    <source>
        <dbReference type="EMBL" id="TMQ50723.1"/>
    </source>
</evidence>
<organism evidence="3 4">
    <name type="scientific">Eiseniibacteriota bacterium</name>
    <dbReference type="NCBI Taxonomy" id="2212470"/>
    <lineage>
        <taxon>Bacteria</taxon>
        <taxon>Candidatus Eiseniibacteriota</taxon>
    </lineage>
</organism>
<evidence type="ECO:0000313" key="4">
    <source>
        <dbReference type="Proteomes" id="UP000317716"/>
    </source>
</evidence>
<gene>
    <name evidence="3" type="ORF">E6K72_11215</name>
</gene>
<dbReference type="InterPro" id="IPR050218">
    <property type="entry name" value="LptD"/>
</dbReference>
<dbReference type="PANTHER" id="PTHR30189">
    <property type="entry name" value="LPS-ASSEMBLY PROTEIN"/>
    <property type="match status" value="1"/>
</dbReference>
<feature type="domain" description="LPS-assembly protein LptD central" evidence="2">
    <location>
        <begin position="906"/>
        <end position="1043"/>
    </location>
</feature>
<dbReference type="EMBL" id="VBOS01000402">
    <property type="protein sequence ID" value="TMQ50723.1"/>
    <property type="molecule type" value="Genomic_DNA"/>
</dbReference>
<dbReference type="GO" id="GO:1990351">
    <property type="term" value="C:transporter complex"/>
    <property type="evidence" value="ECO:0007669"/>
    <property type="project" value="TreeGrafter"/>
</dbReference>
<name>A0A538SH77_UNCEI</name>
<protein>
    <submittedName>
        <fullName evidence="3">LPS-assembly protein LptD</fullName>
    </submittedName>
</protein>
<feature type="domain" description="LPS-assembly protein LptD central" evidence="2">
    <location>
        <begin position="591"/>
        <end position="773"/>
    </location>
</feature>
<sequence length="1195" mass="131855">MSRGARARGPGGARAPDRVAVRGGRGDGSLRRRAGRVAVSGLRPSHIRRAPAVANAWVRLVALAATLGLVPVSAPAAQEPRAEPPLDISADNVTGSHGPDGDVVLLKGNLRVTRGRSVLTAADGRYLRAQGMLYLDGDVKMVDSTLTLTCDHASYSENDDVLQVGGHVVVVDRDAMLRAPAGTYQRKNGMAELYGGVEGKDGHQRLLCERATYVRDSLLVRARGPDVRGYDDEHHLELAARAIDYDRSSHEMVATGEPVLTARDERGKPTLLKAVTLRLNTESRVAQALDSVRVVRDSLRASADSALFDDKAERGWLLGSPRAYDDHTAVSGDTLELWTPGRRLRRVTVRGNAQMNYYGAPPPATGESSRLTGKSIEAWFTDDELDSLLAVGEARNEYAAVQKSGQTAERNFADGDSITVFFKQRKIDRARVEGRAAGEYHLAVAVGDTTAAKKEIVSYDATRIYFVVPKSQIVLDHNAHLIYRDLELRSRRVEFDVERQSLVASGEPDLTDRGERVTGHLMTYDMSTRVGTIYQAETAYERGLYHGQRIRKASDKELDVMGGNYSTCDLEEPHYHFASHWMKIYLKDKLVAKPVVFYVKNVPLLALPFWIFPIKPGRHSGFMFPQVEFGFNEQAGQFIRNAGYYWAPNDYMDLTLSGDYYQAQPSWKLHTEGYYKLLYVLGGNVIANFAHDDRTQSDDWDLTGNHSQEITPRTQLSARASFVSSKAYSTSNLYGRTLYERLNRFLNSSLSLTHNADWVSITAALDRRQDLDADDDISTPYAGGPVTVPRVSSLPNLTETLPNIAVSFPTRTLGSMGPLRGTWLEKPLSTVYMSLTSHFGSIHEQRGVLLGYAPDNSAIVKQVDLTRRALQNSFGLSDSEQVTFDFDEQGHHIGIGTGQTLTGTSAAVWRTGVSSNATFYGTFRPRLGSLVGLRHIITPSASFAFSPATTAGDRFHDFGGFGVSGGKQAFMSFGLDQRLQAKVRHGDRFSVLDNLLLLVVRGSYNFLWKEQRQPHPLSSLGWSLQLQPPGVLNGSAGWTMDVYKSRPIRNFNYNLGLNLTSARLRGVPPPLPVDQGTPAAPGFRDNWTAGLAFSYSGGLVSETKWSSSQTGNAVLTYQLSPAWGLDYSTSVDFSHRQVLTQRFGISRDLHCWMATFSRIFTVGGEAEYYFRIGVKEQRELYAERGTRAGSFGGIQ</sequence>
<dbReference type="InterPro" id="IPR045659">
    <property type="entry name" value="LptD_2"/>
</dbReference>
<reference evidence="3 4" key="1">
    <citation type="journal article" date="2019" name="Nat. Microbiol.">
        <title>Mediterranean grassland soil C-N compound turnover is dependent on rainfall and depth, and is mediated by genomically divergent microorganisms.</title>
        <authorList>
            <person name="Diamond S."/>
            <person name="Andeer P.F."/>
            <person name="Li Z."/>
            <person name="Crits-Christoph A."/>
            <person name="Burstein D."/>
            <person name="Anantharaman K."/>
            <person name="Lane K.R."/>
            <person name="Thomas B.C."/>
            <person name="Pan C."/>
            <person name="Northen T.R."/>
            <person name="Banfield J.F."/>
        </authorList>
    </citation>
    <scope>NUCLEOTIDE SEQUENCE [LARGE SCALE GENOMIC DNA]</scope>
    <source>
        <strain evidence="3">WS_2</strain>
    </source>
</reference>
<comment type="caution">
    <text evidence="3">The sequence shown here is derived from an EMBL/GenBank/DDBJ whole genome shotgun (WGS) entry which is preliminary data.</text>
</comment>
<evidence type="ECO:0000259" key="2">
    <source>
        <dbReference type="Pfam" id="PF19838"/>
    </source>
</evidence>
<dbReference type="GO" id="GO:0009279">
    <property type="term" value="C:cell outer membrane"/>
    <property type="evidence" value="ECO:0007669"/>
    <property type="project" value="TreeGrafter"/>
</dbReference>